<reference evidence="2 3" key="1">
    <citation type="journal article" date="2015" name="Genome Biol. Evol.">
        <title>Comparative Genomics of a Bacterivorous Green Alga Reveals Evolutionary Causalities and Consequences of Phago-Mixotrophic Mode of Nutrition.</title>
        <authorList>
            <person name="Burns J.A."/>
            <person name="Paasch A."/>
            <person name="Narechania A."/>
            <person name="Kim E."/>
        </authorList>
    </citation>
    <scope>NUCLEOTIDE SEQUENCE [LARGE SCALE GENOMIC DNA]</scope>
    <source>
        <strain evidence="2 3">PLY_AMNH</strain>
    </source>
</reference>
<protein>
    <submittedName>
        <fullName evidence="2">Uncharacterized protein</fullName>
    </submittedName>
</protein>
<dbReference type="AlphaFoldDB" id="A0AAE0BKZ9"/>
<comment type="caution">
    <text evidence="2">The sequence shown here is derived from an EMBL/GenBank/DDBJ whole genome shotgun (WGS) entry which is preliminary data.</text>
</comment>
<accession>A0AAE0BKZ9</accession>
<dbReference type="EMBL" id="LGRX02034184">
    <property type="protein sequence ID" value="KAK3238528.1"/>
    <property type="molecule type" value="Genomic_DNA"/>
</dbReference>
<gene>
    <name evidence="2" type="ORF">CYMTET_51469</name>
</gene>
<keyword evidence="3" id="KW-1185">Reference proteome</keyword>
<name>A0AAE0BKZ9_9CHLO</name>
<evidence type="ECO:0000256" key="1">
    <source>
        <dbReference type="SAM" id="MobiDB-lite"/>
    </source>
</evidence>
<evidence type="ECO:0000313" key="2">
    <source>
        <dbReference type="EMBL" id="KAK3238528.1"/>
    </source>
</evidence>
<organism evidence="2 3">
    <name type="scientific">Cymbomonas tetramitiformis</name>
    <dbReference type="NCBI Taxonomy" id="36881"/>
    <lineage>
        <taxon>Eukaryota</taxon>
        <taxon>Viridiplantae</taxon>
        <taxon>Chlorophyta</taxon>
        <taxon>Pyramimonadophyceae</taxon>
        <taxon>Pyramimonadales</taxon>
        <taxon>Pyramimonadaceae</taxon>
        <taxon>Cymbomonas</taxon>
    </lineage>
</organism>
<evidence type="ECO:0000313" key="3">
    <source>
        <dbReference type="Proteomes" id="UP001190700"/>
    </source>
</evidence>
<feature type="region of interest" description="Disordered" evidence="1">
    <location>
        <begin position="1"/>
        <end position="30"/>
    </location>
</feature>
<dbReference type="Proteomes" id="UP001190700">
    <property type="component" value="Unassembled WGS sequence"/>
</dbReference>
<proteinExistence type="predicted"/>
<sequence length="242" mass="25410">MPVLSEPATHSPPASVESDEEWTGPPTNPFCPPVTRTFADFIESTGIAWGAPDEPPVRMNMLSAIEAPESVMNYEPAAYATSDDGDEDASVEPPQPRYGCGRGIPGFGRSFLTSSLVCALFVIYATAAPHTVSGVGGADARACAAPPVGGAAWTASAVPTTATSPPAPFHGNLGDAVGGAMPDAIPPRRQARYCIESCDRDSASTAFSRCRRSSWILIHRFPLHRLTVLTATVLVRGRGTEL</sequence>